<organism evidence="1 2">
    <name type="scientific">Pseudomonas lalucatii</name>
    <dbReference type="NCBI Taxonomy" id="1424203"/>
    <lineage>
        <taxon>Bacteria</taxon>
        <taxon>Pseudomonadati</taxon>
        <taxon>Pseudomonadota</taxon>
        <taxon>Gammaproteobacteria</taxon>
        <taxon>Pseudomonadales</taxon>
        <taxon>Pseudomonadaceae</taxon>
        <taxon>Pseudomonas</taxon>
    </lineage>
</organism>
<accession>A0ABS5PWB2</accession>
<comment type="caution">
    <text evidence="1">The sequence shown here is derived from an EMBL/GenBank/DDBJ whole genome shotgun (WGS) entry which is preliminary data.</text>
</comment>
<evidence type="ECO:0000313" key="1">
    <source>
        <dbReference type="EMBL" id="MBS7660669.1"/>
    </source>
</evidence>
<dbReference type="EMBL" id="JADPMV010000001">
    <property type="protein sequence ID" value="MBS7660669.1"/>
    <property type="molecule type" value="Genomic_DNA"/>
</dbReference>
<name>A0ABS5PWB2_9PSED</name>
<sequence length="68" mass="7390">MQALRLLFDAADAQFDEEVVLAFIPLVGTFAPGECVERNGGEVAIITRLLRVLDSSKKPCKPTAKESL</sequence>
<protein>
    <submittedName>
        <fullName evidence="1">Uncharacterized protein</fullName>
    </submittedName>
</protein>
<dbReference type="RefSeq" id="WP_213638037.1">
    <property type="nucleotide sequence ID" value="NZ_JADPMV010000001.1"/>
</dbReference>
<gene>
    <name evidence="1" type="ORF">I0D00_01715</name>
</gene>
<proteinExistence type="predicted"/>
<keyword evidence="2" id="KW-1185">Reference proteome</keyword>
<dbReference type="Proteomes" id="UP001196601">
    <property type="component" value="Unassembled WGS sequence"/>
</dbReference>
<evidence type="ECO:0000313" key="2">
    <source>
        <dbReference type="Proteomes" id="UP001196601"/>
    </source>
</evidence>
<reference evidence="1 2" key="1">
    <citation type="journal article" date="2021" name="Syst. Appl. Microbiol.">
        <title>Pseudomonas lalucatii sp. nov. isolated from Vallgornera, a karstic cave in Mallorca, Western Mediterranean.</title>
        <authorList>
            <person name="Busquets A."/>
            <person name="Mulet M."/>
            <person name="Gomila M."/>
            <person name="Garcia-Valdes E."/>
        </authorList>
    </citation>
    <scope>NUCLEOTIDE SEQUENCE [LARGE SCALE GENOMIC DNA]</scope>
    <source>
        <strain evidence="1 2">R1b54</strain>
    </source>
</reference>